<protein>
    <submittedName>
        <fullName evidence="1">Uncharacterized protein</fullName>
    </submittedName>
</protein>
<sequence length="102" mass="11259">MALDFAVLTEDDTSAEIISLGIRQHDILMTLAGQLKLQQLLRFGDYCNEVDFRPSELPALARDLDIVSKSAAPREIVAFARALDGLVTLAIQRHKPLMAIPD</sequence>
<keyword evidence="2" id="KW-1185">Reference proteome</keyword>
<dbReference type="Proteomes" id="UP000433309">
    <property type="component" value="Unassembled WGS sequence"/>
</dbReference>
<evidence type="ECO:0000313" key="1">
    <source>
        <dbReference type="EMBL" id="MRW94525.1"/>
    </source>
</evidence>
<dbReference type="EMBL" id="WKJK01000029">
    <property type="protein sequence ID" value="MRW94525.1"/>
    <property type="molecule type" value="Genomic_DNA"/>
</dbReference>
<proteinExistence type="predicted"/>
<gene>
    <name evidence="1" type="ORF">GJ699_31610</name>
</gene>
<organism evidence="1 2">
    <name type="scientific">Duganella guangzhouensis</name>
    <dbReference type="NCBI Taxonomy" id="2666084"/>
    <lineage>
        <taxon>Bacteria</taxon>
        <taxon>Pseudomonadati</taxon>
        <taxon>Pseudomonadota</taxon>
        <taxon>Betaproteobacteria</taxon>
        <taxon>Burkholderiales</taxon>
        <taxon>Oxalobacteraceae</taxon>
        <taxon>Telluria group</taxon>
        <taxon>Duganella</taxon>
    </lineage>
</organism>
<reference evidence="1 2" key="1">
    <citation type="submission" date="2019-11" db="EMBL/GenBank/DDBJ databases">
        <title>Novel species isolated from a subtropical stream in China.</title>
        <authorList>
            <person name="Lu H."/>
        </authorList>
    </citation>
    <scope>NUCLEOTIDE SEQUENCE [LARGE SCALE GENOMIC DNA]</scope>
    <source>
        <strain evidence="1 2">FT80W</strain>
    </source>
</reference>
<name>A0A6I2L8G0_9BURK</name>
<evidence type="ECO:0000313" key="2">
    <source>
        <dbReference type="Proteomes" id="UP000433309"/>
    </source>
</evidence>
<dbReference type="AlphaFoldDB" id="A0A6I2L8G0"/>
<dbReference type="RefSeq" id="WP_154383402.1">
    <property type="nucleotide sequence ID" value="NZ_WKJK01000029.1"/>
</dbReference>
<accession>A0A6I2L8G0</accession>
<comment type="caution">
    <text evidence="1">The sequence shown here is derived from an EMBL/GenBank/DDBJ whole genome shotgun (WGS) entry which is preliminary data.</text>
</comment>